<protein>
    <submittedName>
        <fullName evidence="1">Uncharacterized protein</fullName>
    </submittedName>
</protein>
<evidence type="ECO:0000313" key="1">
    <source>
        <dbReference type="EMBL" id="KAE8075775.1"/>
    </source>
</evidence>
<evidence type="ECO:0000313" key="2">
    <source>
        <dbReference type="Proteomes" id="UP000327013"/>
    </source>
</evidence>
<keyword evidence="2" id="KW-1185">Reference proteome</keyword>
<gene>
    <name evidence="1" type="ORF">FH972_014463</name>
</gene>
<organism evidence="1 2">
    <name type="scientific">Carpinus fangiana</name>
    <dbReference type="NCBI Taxonomy" id="176857"/>
    <lineage>
        <taxon>Eukaryota</taxon>
        <taxon>Viridiplantae</taxon>
        <taxon>Streptophyta</taxon>
        <taxon>Embryophyta</taxon>
        <taxon>Tracheophyta</taxon>
        <taxon>Spermatophyta</taxon>
        <taxon>Magnoliopsida</taxon>
        <taxon>eudicotyledons</taxon>
        <taxon>Gunneridae</taxon>
        <taxon>Pentapetalae</taxon>
        <taxon>rosids</taxon>
        <taxon>fabids</taxon>
        <taxon>Fagales</taxon>
        <taxon>Betulaceae</taxon>
        <taxon>Carpinus</taxon>
    </lineage>
</organism>
<sequence length="119" mass="13719">MGSESRAKWPLYNSTSYKLGLKSGYSTLPSYFANKDKICGSLNERGCTICGGMMKMSIICTLRVNYPKIEGLLDHSVLMAGHGQRPENVAPLEKRIWRDYQRKDHCMDRDKDDVQRRNW</sequence>
<dbReference type="EMBL" id="CM017326">
    <property type="protein sequence ID" value="KAE8075775.1"/>
    <property type="molecule type" value="Genomic_DNA"/>
</dbReference>
<dbReference type="Proteomes" id="UP000327013">
    <property type="component" value="Chromosome 6"/>
</dbReference>
<dbReference type="AlphaFoldDB" id="A0A5N6R9Q0"/>
<proteinExistence type="predicted"/>
<accession>A0A5N6R9Q0</accession>
<name>A0A5N6R9Q0_9ROSI</name>
<reference evidence="1 2" key="1">
    <citation type="submission" date="2019-06" db="EMBL/GenBank/DDBJ databases">
        <title>A chromosomal-level reference genome of Carpinus fangiana (Coryloideae, Betulaceae).</title>
        <authorList>
            <person name="Yang X."/>
            <person name="Wang Z."/>
            <person name="Zhang L."/>
            <person name="Hao G."/>
            <person name="Liu J."/>
            <person name="Yang Y."/>
        </authorList>
    </citation>
    <scope>NUCLEOTIDE SEQUENCE [LARGE SCALE GENOMIC DNA]</scope>
    <source>
        <strain evidence="1">Cfa_2016G</strain>
        <tissue evidence="1">Leaf</tissue>
    </source>
</reference>